<protein>
    <recommendedName>
        <fullName evidence="4">Trichohyalin-plectin-homology domain-containing protein</fullName>
    </recommendedName>
</protein>
<keyword evidence="1" id="KW-0175">Coiled coil</keyword>
<name>A0A1Y1VFS4_9FUNG</name>
<sequence length="568" mass="69495">MEAVHNVTTEYDLNEVNLNNLLKTIGYYPGDKPSLPTTQVVQPNGPIIDGLEFLRINNSISKDDQLQKKIRQNEKEYLHKRSQDRIKNWKNTITGQRRIKLEKRKKEMEELEEKRKKENEIFLEKEKKRSEEMMEKLKQIRIQELDSVKAFNSKLRYFEVQKERKLQIEKKKLRQKIQEEYDRQVDEHYKELKKMEAEEDKLKLNEKLKEAKIIDDYNQALRNKRKIEKALLKQEELKEQEKAIKKDKEEKEKKKIEELKEKEKQKVLYENFKQKEIENRMKKDRMKLIEEETLNEINQYIEKKKLQDELRQQREIELRNKNNPNKEYIYKLLENDNIKKKKAIEDFQTKWLNVEDMQTKSERERERKDAQFKKELYNAYLEKMEEKRKKKELQEKKSLEISKILKEYDECTKKMEQYKNDQKKLEIEQLAKLNKILKEEQSERKKKYKEDRNAWRQLIKENQDQERKDYEEYIKSIGNLSWAKENEPLQRYIKDQLDNEVSTSGSRRYMYGNINTINNTWERLGFTDKLKTSDMKLSSQTVGSHEEYLKNIENKKYIPINYESKDFH</sequence>
<reference evidence="2 3" key="1">
    <citation type="submission" date="2016-08" db="EMBL/GenBank/DDBJ databases">
        <title>Genomes of anaerobic fungi encode conserved fungal cellulosomes for biomass hydrolysis.</title>
        <authorList>
            <consortium name="DOE Joint Genome Institute"/>
            <person name="Haitjema C.H."/>
            <person name="Gilmore S.P."/>
            <person name="Henske J.K."/>
            <person name="Solomon K.V."/>
            <person name="De Groot R."/>
            <person name="Kuo A."/>
            <person name="Mondo S.J."/>
            <person name="Salamov A.A."/>
            <person name="Labutti K."/>
            <person name="Zhao Z."/>
            <person name="Chiniquy J."/>
            <person name="Barry K."/>
            <person name="Brewer H.M."/>
            <person name="Purvine S.O."/>
            <person name="Wright A.T."/>
            <person name="Boxma B."/>
            <person name="Van Alen T."/>
            <person name="Hackstein J.H."/>
            <person name="Baker S.E."/>
            <person name="Grigoriev I.V."/>
            <person name="O'Malley M.A."/>
        </authorList>
    </citation>
    <scope>NUCLEOTIDE SEQUENCE [LARGE SCALE GENOMIC DNA]</scope>
    <source>
        <strain evidence="3">finn</strain>
    </source>
</reference>
<evidence type="ECO:0000256" key="1">
    <source>
        <dbReference type="SAM" id="Coils"/>
    </source>
</evidence>
<dbReference type="PANTHER" id="PTHR28663:SF1">
    <property type="entry name" value="CILIA- AND FLAGELLA- ASSOCIATED PROTEIN 210"/>
    <property type="match status" value="1"/>
</dbReference>
<feature type="coiled-coil region" evidence="1">
    <location>
        <begin position="374"/>
        <end position="465"/>
    </location>
</feature>
<keyword evidence="3" id="KW-1185">Reference proteome</keyword>
<feature type="coiled-coil region" evidence="1">
    <location>
        <begin position="98"/>
        <end position="292"/>
    </location>
</feature>
<dbReference type="Proteomes" id="UP000193719">
    <property type="component" value="Unassembled WGS sequence"/>
</dbReference>
<accession>A0A1Y1VFS4</accession>
<dbReference type="STRING" id="1754191.A0A1Y1VFS4"/>
<evidence type="ECO:0000313" key="2">
    <source>
        <dbReference type="EMBL" id="ORX54292.1"/>
    </source>
</evidence>
<evidence type="ECO:0008006" key="4">
    <source>
        <dbReference type="Google" id="ProtNLM"/>
    </source>
</evidence>
<dbReference type="AlphaFoldDB" id="A0A1Y1VFS4"/>
<dbReference type="EMBL" id="MCFH01000011">
    <property type="protein sequence ID" value="ORX54292.1"/>
    <property type="molecule type" value="Genomic_DNA"/>
</dbReference>
<dbReference type="PANTHER" id="PTHR28663">
    <property type="entry name" value="COILED-COIL DOMAIN-CONTAINING PROTEIN 173"/>
    <property type="match status" value="1"/>
</dbReference>
<gene>
    <name evidence="2" type="ORF">BCR36DRAFT_410835</name>
</gene>
<proteinExistence type="predicted"/>
<evidence type="ECO:0000313" key="3">
    <source>
        <dbReference type="Proteomes" id="UP000193719"/>
    </source>
</evidence>
<comment type="caution">
    <text evidence="2">The sequence shown here is derived from an EMBL/GenBank/DDBJ whole genome shotgun (WGS) entry which is preliminary data.</text>
</comment>
<dbReference type="OrthoDB" id="331765at2759"/>
<organism evidence="2 3">
    <name type="scientific">Piromyces finnis</name>
    <dbReference type="NCBI Taxonomy" id="1754191"/>
    <lineage>
        <taxon>Eukaryota</taxon>
        <taxon>Fungi</taxon>
        <taxon>Fungi incertae sedis</taxon>
        <taxon>Chytridiomycota</taxon>
        <taxon>Chytridiomycota incertae sedis</taxon>
        <taxon>Neocallimastigomycetes</taxon>
        <taxon>Neocallimastigales</taxon>
        <taxon>Neocallimastigaceae</taxon>
        <taxon>Piromyces</taxon>
    </lineage>
</organism>
<dbReference type="InterPro" id="IPR039986">
    <property type="entry name" value="CFAP210"/>
</dbReference>
<reference evidence="2 3" key="2">
    <citation type="submission" date="2016-08" db="EMBL/GenBank/DDBJ databases">
        <title>Pervasive Adenine N6-methylation of Active Genes in Fungi.</title>
        <authorList>
            <consortium name="DOE Joint Genome Institute"/>
            <person name="Mondo S.J."/>
            <person name="Dannebaum R.O."/>
            <person name="Kuo R.C."/>
            <person name="Labutti K."/>
            <person name="Haridas S."/>
            <person name="Kuo A."/>
            <person name="Salamov A."/>
            <person name="Ahrendt S.R."/>
            <person name="Lipzen A."/>
            <person name="Sullivan W."/>
            <person name="Andreopoulos W.B."/>
            <person name="Clum A."/>
            <person name="Lindquist E."/>
            <person name="Daum C."/>
            <person name="Ramamoorthy G.K."/>
            <person name="Gryganskyi A."/>
            <person name="Culley D."/>
            <person name="Magnuson J.K."/>
            <person name="James T.Y."/>
            <person name="O'Malley M.A."/>
            <person name="Stajich J.E."/>
            <person name="Spatafora J.W."/>
            <person name="Visel A."/>
            <person name="Grigoriev I.V."/>
        </authorList>
    </citation>
    <scope>NUCLEOTIDE SEQUENCE [LARGE SCALE GENOMIC DNA]</scope>
    <source>
        <strain evidence="3">finn</strain>
    </source>
</reference>